<proteinExistence type="predicted"/>
<gene>
    <name evidence="5" type="ORF">ACFQY8_06615</name>
</gene>
<dbReference type="Pfam" id="PF05257">
    <property type="entry name" value="CHAP"/>
    <property type="match status" value="1"/>
</dbReference>
<evidence type="ECO:0000256" key="2">
    <source>
        <dbReference type="SAM" id="MobiDB-lite"/>
    </source>
</evidence>
<reference evidence="6" key="1">
    <citation type="journal article" date="2019" name="Int. J. Syst. Evol. Microbiol.">
        <title>The Global Catalogue of Microorganisms (GCM) 10K type strain sequencing project: providing services to taxonomists for standard genome sequencing and annotation.</title>
        <authorList>
            <consortium name="The Broad Institute Genomics Platform"/>
            <consortium name="The Broad Institute Genome Sequencing Center for Infectious Disease"/>
            <person name="Wu L."/>
            <person name="Ma J."/>
        </authorList>
    </citation>
    <scope>NUCLEOTIDE SEQUENCE [LARGE SCALE GENOMIC DNA]</scope>
    <source>
        <strain evidence="6">CCM 8604</strain>
    </source>
</reference>
<keyword evidence="1" id="KW-0175">Coiled coil</keyword>
<feature type="region of interest" description="Disordered" evidence="2">
    <location>
        <begin position="224"/>
        <end position="260"/>
    </location>
</feature>
<dbReference type="Proteomes" id="UP001597036">
    <property type="component" value="Unassembled WGS sequence"/>
</dbReference>
<evidence type="ECO:0000256" key="1">
    <source>
        <dbReference type="SAM" id="Coils"/>
    </source>
</evidence>
<dbReference type="InterPro" id="IPR038765">
    <property type="entry name" value="Papain-like_cys_pep_sf"/>
</dbReference>
<dbReference type="PROSITE" id="PS50911">
    <property type="entry name" value="CHAP"/>
    <property type="match status" value="1"/>
</dbReference>
<evidence type="ECO:0000313" key="5">
    <source>
        <dbReference type="EMBL" id="MFD0705414.1"/>
    </source>
</evidence>
<organism evidence="5 6">
    <name type="scientific">Alloscardovia venturai</name>
    <dbReference type="NCBI Taxonomy" id="1769421"/>
    <lineage>
        <taxon>Bacteria</taxon>
        <taxon>Bacillati</taxon>
        <taxon>Actinomycetota</taxon>
        <taxon>Actinomycetes</taxon>
        <taxon>Bifidobacteriales</taxon>
        <taxon>Bifidobacteriaceae</taxon>
        <taxon>Alloscardovia</taxon>
    </lineage>
</organism>
<feature type="transmembrane region" description="Helical" evidence="3">
    <location>
        <begin position="12"/>
        <end position="35"/>
    </location>
</feature>
<feature type="compositionally biased region" description="Low complexity" evidence="2">
    <location>
        <begin position="224"/>
        <end position="240"/>
    </location>
</feature>
<dbReference type="Gene3D" id="3.90.1720.10">
    <property type="entry name" value="endopeptidase domain like (from Nostoc punctiforme)"/>
    <property type="match status" value="1"/>
</dbReference>
<keyword evidence="3" id="KW-0812">Transmembrane</keyword>
<feature type="domain" description="Peptidase C51" evidence="4">
    <location>
        <begin position="342"/>
        <end position="469"/>
    </location>
</feature>
<keyword evidence="3" id="KW-0472">Membrane</keyword>
<name>A0ABW2Y5D7_9BIFI</name>
<evidence type="ECO:0000313" key="6">
    <source>
        <dbReference type="Proteomes" id="UP001597036"/>
    </source>
</evidence>
<comment type="caution">
    <text evidence="5">The sequence shown here is derived from an EMBL/GenBank/DDBJ whole genome shotgun (WGS) entry which is preliminary data.</text>
</comment>
<sequence length="470" mass="49451">MRVTHKRVSKKVQATIAFGLVTLSIISASVVSWYVTPVDSAYAVGVYDNLAQHKQAQAKLQSQLSGVSKQLSDLVLSLNDLVNNQIPAAETAAQNAQNAASAAQAKAQAAAQRLTAAQNDKATLENQIANNKADYDAATASVAAVARNSFHSSNASKTMSIVTGSKDSSDFIASMQSDAAVSRVEARAANDSATALSTGKNRADRLAAIETQIANLKSQADAESEAAQQASAQATQKVSSLNDLRTQADEKSKQLSAQQDQLKTQSAQEAVAIIQAQQQVDAYNKQIAAQQAAARAAAAARRSTTTSQYAARSTSVSASQPAASSYAARSSGDYSVPGNCGATATYCYGHQTGRTSVLGGAYPWSQCTWYAYNRRTALGLPVGSYMGNGKDWANTGRRLGYVVNNTPHVGAAIVFQPGQAGADWTYGHVAVVERVNSDGSVLISECGAVYRGVAHTRIIRNARAYQYVHI</sequence>
<protein>
    <submittedName>
        <fullName evidence="5">CHAP domain-containing protein</fullName>
    </submittedName>
</protein>
<keyword evidence="3" id="KW-1133">Transmembrane helix</keyword>
<dbReference type="InterPro" id="IPR007921">
    <property type="entry name" value="CHAP_dom"/>
</dbReference>
<keyword evidence="6" id="KW-1185">Reference proteome</keyword>
<dbReference type="EMBL" id="JBHTHQ010000021">
    <property type="protein sequence ID" value="MFD0705414.1"/>
    <property type="molecule type" value="Genomic_DNA"/>
</dbReference>
<evidence type="ECO:0000256" key="3">
    <source>
        <dbReference type="SAM" id="Phobius"/>
    </source>
</evidence>
<accession>A0ABW2Y5D7</accession>
<dbReference type="SUPFAM" id="SSF54001">
    <property type="entry name" value="Cysteine proteinases"/>
    <property type="match status" value="1"/>
</dbReference>
<dbReference type="RefSeq" id="WP_377939101.1">
    <property type="nucleotide sequence ID" value="NZ_JBHTHQ010000021.1"/>
</dbReference>
<evidence type="ECO:0000259" key="4">
    <source>
        <dbReference type="PROSITE" id="PS50911"/>
    </source>
</evidence>
<feature type="coiled-coil region" evidence="1">
    <location>
        <begin position="93"/>
        <end position="134"/>
    </location>
</feature>